<gene>
    <name evidence="2" type="ORF">B0H16DRAFT_788733</name>
</gene>
<dbReference type="EMBL" id="JARKIB010000058">
    <property type="protein sequence ID" value="KAJ7752641.1"/>
    <property type="molecule type" value="Genomic_DNA"/>
</dbReference>
<keyword evidence="3" id="KW-1185">Reference proteome</keyword>
<sequence length="241" mass="26297">MNRVRTMFRLGPRCRLTLIIASILRGIKDISCFRPRATLRLVRRTAPYKYPTVPTRFLRLRLLFLPRLHSTPLFSTFLFVSNLSLQCVSPLSSPSLLSPASPLLAPCASARTTTPPTSPARTTVPRTRLRTTASRTRLRTTAPRTRLRTTRPTPATAPPTPAPRPRAPVTSRAASATLRPQSATARPHSRAASASAPRRPASPLRSPTSSLSPQPAADVTASVASSRVLRDSSKEMHLRCG</sequence>
<dbReference type="AlphaFoldDB" id="A0AAD7IXK4"/>
<feature type="compositionally biased region" description="Basic and acidic residues" evidence="1">
    <location>
        <begin position="228"/>
        <end position="241"/>
    </location>
</feature>
<accession>A0AAD7IXK4</accession>
<protein>
    <submittedName>
        <fullName evidence="2">Uncharacterized protein</fullName>
    </submittedName>
</protein>
<feature type="region of interest" description="Disordered" evidence="1">
    <location>
        <begin position="108"/>
        <end position="241"/>
    </location>
</feature>
<reference evidence="2" key="1">
    <citation type="submission" date="2023-03" db="EMBL/GenBank/DDBJ databases">
        <title>Massive genome expansion in bonnet fungi (Mycena s.s.) driven by repeated elements and novel gene families across ecological guilds.</title>
        <authorList>
            <consortium name="Lawrence Berkeley National Laboratory"/>
            <person name="Harder C.B."/>
            <person name="Miyauchi S."/>
            <person name="Viragh M."/>
            <person name="Kuo A."/>
            <person name="Thoen E."/>
            <person name="Andreopoulos B."/>
            <person name="Lu D."/>
            <person name="Skrede I."/>
            <person name="Drula E."/>
            <person name="Henrissat B."/>
            <person name="Morin E."/>
            <person name="Kohler A."/>
            <person name="Barry K."/>
            <person name="LaButti K."/>
            <person name="Morin E."/>
            <person name="Salamov A."/>
            <person name="Lipzen A."/>
            <person name="Mereny Z."/>
            <person name="Hegedus B."/>
            <person name="Baldrian P."/>
            <person name="Stursova M."/>
            <person name="Weitz H."/>
            <person name="Taylor A."/>
            <person name="Grigoriev I.V."/>
            <person name="Nagy L.G."/>
            <person name="Martin F."/>
            <person name="Kauserud H."/>
        </authorList>
    </citation>
    <scope>NUCLEOTIDE SEQUENCE</scope>
    <source>
        <strain evidence="2">CBHHK182m</strain>
    </source>
</reference>
<feature type="compositionally biased region" description="Pro residues" evidence="1">
    <location>
        <begin position="155"/>
        <end position="166"/>
    </location>
</feature>
<name>A0AAD7IXK4_9AGAR</name>
<feature type="compositionally biased region" description="Low complexity" evidence="1">
    <location>
        <begin position="108"/>
        <end position="154"/>
    </location>
</feature>
<proteinExistence type="predicted"/>
<dbReference type="Proteomes" id="UP001215598">
    <property type="component" value="Unassembled WGS sequence"/>
</dbReference>
<comment type="caution">
    <text evidence="2">The sequence shown here is derived from an EMBL/GenBank/DDBJ whole genome shotgun (WGS) entry which is preliminary data.</text>
</comment>
<evidence type="ECO:0000256" key="1">
    <source>
        <dbReference type="SAM" id="MobiDB-lite"/>
    </source>
</evidence>
<evidence type="ECO:0000313" key="2">
    <source>
        <dbReference type="EMBL" id="KAJ7752641.1"/>
    </source>
</evidence>
<evidence type="ECO:0000313" key="3">
    <source>
        <dbReference type="Proteomes" id="UP001215598"/>
    </source>
</evidence>
<feature type="compositionally biased region" description="Low complexity" evidence="1">
    <location>
        <begin position="167"/>
        <end position="213"/>
    </location>
</feature>
<organism evidence="2 3">
    <name type="scientific">Mycena metata</name>
    <dbReference type="NCBI Taxonomy" id="1033252"/>
    <lineage>
        <taxon>Eukaryota</taxon>
        <taxon>Fungi</taxon>
        <taxon>Dikarya</taxon>
        <taxon>Basidiomycota</taxon>
        <taxon>Agaricomycotina</taxon>
        <taxon>Agaricomycetes</taxon>
        <taxon>Agaricomycetidae</taxon>
        <taxon>Agaricales</taxon>
        <taxon>Marasmiineae</taxon>
        <taxon>Mycenaceae</taxon>
        <taxon>Mycena</taxon>
    </lineage>
</organism>